<evidence type="ECO:0000313" key="2">
    <source>
        <dbReference type="EMBL" id="JAE18208.1"/>
    </source>
</evidence>
<keyword evidence="1" id="KW-0812">Transmembrane</keyword>
<reference evidence="2" key="2">
    <citation type="journal article" date="2015" name="Data Brief">
        <title>Shoot transcriptome of the giant reed, Arundo donax.</title>
        <authorList>
            <person name="Barrero R.A."/>
            <person name="Guerrero F.D."/>
            <person name="Moolhuijzen P."/>
            <person name="Goolsby J.A."/>
            <person name="Tidwell J."/>
            <person name="Bellgard S.E."/>
            <person name="Bellgard M.I."/>
        </authorList>
    </citation>
    <scope>NUCLEOTIDE SEQUENCE</scope>
    <source>
        <tissue evidence="2">Shoot tissue taken approximately 20 cm above the soil surface</tissue>
    </source>
</reference>
<dbReference type="Gene3D" id="3.40.140.10">
    <property type="entry name" value="Cytidine Deaminase, domain 2"/>
    <property type="match status" value="1"/>
</dbReference>
<sequence>MMKCLREVNVDNNTIGWYQSCLLGSFQTVELIETFVNYQVWGTQISCVDHPTFSPILYFTSQLEIFYFHHSFSLTFFFIISFHHALISGLICYLK</sequence>
<dbReference type="AlphaFoldDB" id="A0A0A9GC11"/>
<dbReference type="EMBL" id="GBRH01179688">
    <property type="protein sequence ID" value="JAE18208.1"/>
    <property type="molecule type" value="Transcribed_RNA"/>
</dbReference>
<evidence type="ECO:0000256" key="1">
    <source>
        <dbReference type="SAM" id="Phobius"/>
    </source>
</evidence>
<proteinExistence type="predicted"/>
<keyword evidence="1" id="KW-1133">Transmembrane helix</keyword>
<reference evidence="2" key="1">
    <citation type="submission" date="2014-09" db="EMBL/GenBank/DDBJ databases">
        <authorList>
            <person name="Magalhaes I.L.F."/>
            <person name="Oliveira U."/>
            <person name="Santos F.R."/>
            <person name="Vidigal T.H.D.A."/>
            <person name="Brescovit A.D."/>
            <person name="Santos A.J."/>
        </authorList>
    </citation>
    <scope>NUCLEOTIDE SEQUENCE</scope>
    <source>
        <tissue evidence="2">Shoot tissue taken approximately 20 cm above the soil surface</tissue>
    </source>
</reference>
<feature type="transmembrane region" description="Helical" evidence="1">
    <location>
        <begin position="72"/>
        <end position="94"/>
    </location>
</feature>
<keyword evidence="2" id="KW-0648">Protein biosynthesis</keyword>
<dbReference type="GO" id="GO:0003743">
    <property type="term" value="F:translation initiation factor activity"/>
    <property type="evidence" value="ECO:0007669"/>
    <property type="project" value="UniProtKB-KW"/>
</dbReference>
<protein>
    <submittedName>
        <fullName evidence="2">Eukaryotic translation initiation factor 3 subunit 3</fullName>
    </submittedName>
</protein>
<organism evidence="2">
    <name type="scientific">Arundo donax</name>
    <name type="common">Giant reed</name>
    <name type="synonym">Donax arundinaceus</name>
    <dbReference type="NCBI Taxonomy" id="35708"/>
    <lineage>
        <taxon>Eukaryota</taxon>
        <taxon>Viridiplantae</taxon>
        <taxon>Streptophyta</taxon>
        <taxon>Embryophyta</taxon>
        <taxon>Tracheophyta</taxon>
        <taxon>Spermatophyta</taxon>
        <taxon>Magnoliopsida</taxon>
        <taxon>Liliopsida</taxon>
        <taxon>Poales</taxon>
        <taxon>Poaceae</taxon>
        <taxon>PACMAD clade</taxon>
        <taxon>Arundinoideae</taxon>
        <taxon>Arundineae</taxon>
        <taxon>Arundo</taxon>
    </lineage>
</organism>
<keyword evidence="1" id="KW-0472">Membrane</keyword>
<keyword evidence="2" id="KW-0396">Initiation factor</keyword>
<accession>A0A0A9GC11</accession>
<name>A0A0A9GC11_ARUDO</name>